<keyword evidence="1" id="KW-0472">Membrane</keyword>
<keyword evidence="1" id="KW-0812">Transmembrane</keyword>
<organism evidence="2 3">
    <name type="scientific">Microscilla marina ATCC 23134</name>
    <dbReference type="NCBI Taxonomy" id="313606"/>
    <lineage>
        <taxon>Bacteria</taxon>
        <taxon>Pseudomonadati</taxon>
        <taxon>Bacteroidota</taxon>
        <taxon>Cytophagia</taxon>
        <taxon>Cytophagales</taxon>
        <taxon>Microscillaceae</taxon>
        <taxon>Microscilla</taxon>
    </lineage>
</organism>
<dbReference type="AlphaFoldDB" id="A1ZS25"/>
<sequence length="255" mass="28483">MKWLKRILIFIIGLVFTAFIAFLLVNEPLPKGETGSAADDFARKMQQVTHVQAWKNTGAVQFSFGGLGSSRHTLWDKKRHYAQVRWGETYNVLVDINKKQGIARKNGKVVPGNKGQELVTKAWKIWVNDSFWLNPIAKAFDPGTSRSLVTLEDGSKGVMVSYSSGGDTPGDAYLWIVDKNFLPTHWKLWVSIIPVGGVKFSWENWKTLSTGAKVATFHDGLIDVEISNVKGAKDLLGLTNGKDIFAELVQRELNY</sequence>
<protein>
    <submittedName>
        <fullName evidence="2">Uncharacterized protein</fullName>
    </submittedName>
</protein>
<keyword evidence="1" id="KW-1133">Transmembrane helix</keyword>
<dbReference type="RefSeq" id="WP_002700240.1">
    <property type="nucleotide sequence ID" value="NZ_AAWS01000030.1"/>
</dbReference>
<evidence type="ECO:0000313" key="3">
    <source>
        <dbReference type="Proteomes" id="UP000004095"/>
    </source>
</evidence>
<evidence type="ECO:0000256" key="1">
    <source>
        <dbReference type="SAM" id="Phobius"/>
    </source>
</evidence>
<gene>
    <name evidence="2" type="ORF">M23134_00714</name>
</gene>
<keyword evidence="3" id="KW-1185">Reference proteome</keyword>
<name>A1ZS25_MICM2</name>
<dbReference type="eggNOG" id="ENOG502Z7WC">
    <property type="taxonomic scope" value="Bacteria"/>
</dbReference>
<accession>A1ZS25</accession>
<dbReference type="EMBL" id="AAWS01000030">
    <property type="protein sequence ID" value="EAY26748.1"/>
    <property type="molecule type" value="Genomic_DNA"/>
</dbReference>
<dbReference type="Proteomes" id="UP000004095">
    <property type="component" value="Unassembled WGS sequence"/>
</dbReference>
<comment type="caution">
    <text evidence="2">The sequence shown here is derived from an EMBL/GenBank/DDBJ whole genome shotgun (WGS) entry which is preliminary data.</text>
</comment>
<dbReference type="OrthoDB" id="933657at2"/>
<reference evidence="2 3" key="1">
    <citation type="submission" date="2007-01" db="EMBL/GenBank/DDBJ databases">
        <authorList>
            <person name="Haygood M."/>
            <person name="Podell S."/>
            <person name="Anderson C."/>
            <person name="Hopkinson B."/>
            <person name="Roe K."/>
            <person name="Barbeau K."/>
            <person name="Gaasterland T."/>
            <person name="Ferriera S."/>
            <person name="Johnson J."/>
            <person name="Kravitz S."/>
            <person name="Beeson K."/>
            <person name="Sutton G."/>
            <person name="Rogers Y.-H."/>
            <person name="Friedman R."/>
            <person name="Frazier M."/>
            <person name="Venter J.C."/>
        </authorList>
    </citation>
    <scope>NUCLEOTIDE SEQUENCE [LARGE SCALE GENOMIC DNA]</scope>
    <source>
        <strain evidence="2 3">ATCC 23134</strain>
    </source>
</reference>
<evidence type="ECO:0000313" key="2">
    <source>
        <dbReference type="EMBL" id="EAY26748.1"/>
    </source>
</evidence>
<proteinExistence type="predicted"/>
<feature type="transmembrane region" description="Helical" evidence="1">
    <location>
        <begin position="7"/>
        <end position="25"/>
    </location>
</feature>